<keyword evidence="3" id="KW-1185">Reference proteome</keyword>
<gene>
    <name evidence="2" type="ORF">CEPIT_LOCUS21657</name>
</gene>
<accession>A0AAV0E4T8</accession>
<feature type="transmembrane region" description="Helical" evidence="1">
    <location>
        <begin position="6"/>
        <end position="30"/>
    </location>
</feature>
<sequence length="152" mass="16854">MLFNWTYPYIIIMFGFVNFLTCLTLASFHFKFSTYPYYRFTFSLPRDRAGFGSGLGLGLDSGRVARTGTGPAWSLFGAARPGLWAVRVNLARWLLVPGSGLHFGVPARPVRARSRPDGLGILGHLGWFGVEGESGGLIRKTKKKKNIEPNWA</sequence>
<organism evidence="2 3">
    <name type="scientific">Cuscuta epithymum</name>
    <dbReference type="NCBI Taxonomy" id="186058"/>
    <lineage>
        <taxon>Eukaryota</taxon>
        <taxon>Viridiplantae</taxon>
        <taxon>Streptophyta</taxon>
        <taxon>Embryophyta</taxon>
        <taxon>Tracheophyta</taxon>
        <taxon>Spermatophyta</taxon>
        <taxon>Magnoliopsida</taxon>
        <taxon>eudicotyledons</taxon>
        <taxon>Gunneridae</taxon>
        <taxon>Pentapetalae</taxon>
        <taxon>asterids</taxon>
        <taxon>lamiids</taxon>
        <taxon>Solanales</taxon>
        <taxon>Convolvulaceae</taxon>
        <taxon>Cuscuteae</taxon>
        <taxon>Cuscuta</taxon>
        <taxon>Cuscuta subgen. Cuscuta</taxon>
    </lineage>
</organism>
<evidence type="ECO:0000256" key="1">
    <source>
        <dbReference type="SAM" id="Phobius"/>
    </source>
</evidence>
<dbReference type="Proteomes" id="UP001152523">
    <property type="component" value="Unassembled WGS sequence"/>
</dbReference>
<name>A0AAV0E4T8_9ASTE</name>
<comment type="caution">
    <text evidence="2">The sequence shown here is derived from an EMBL/GenBank/DDBJ whole genome shotgun (WGS) entry which is preliminary data.</text>
</comment>
<proteinExistence type="predicted"/>
<evidence type="ECO:0000313" key="2">
    <source>
        <dbReference type="EMBL" id="CAH9116901.1"/>
    </source>
</evidence>
<evidence type="ECO:0000313" key="3">
    <source>
        <dbReference type="Proteomes" id="UP001152523"/>
    </source>
</evidence>
<keyword evidence="1" id="KW-1133">Transmembrane helix</keyword>
<keyword evidence="1" id="KW-0812">Transmembrane</keyword>
<dbReference type="EMBL" id="CAMAPF010000314">
    <property type="protein sequence ID" value="CAH9116901.1"/>
    <property type="molecule type" value="Genomic_DNA"/>
</dbReference>
<dbReference type="AlphaFoldDB" id="A0AAV0E4T8"/>
<keyword evidence="1" id="KW-0472">Membrane</keyword>
<reference evidence="2" key="1">
    <citation type="submission" date="2022-07" db="EMBL/GenBank/DDBJ databases">
        <authorList>
            <person name="Macas J."/>
            <person name="Novak P."/>
            <person name="Neumann P."/>
        </authorList>
    </citation>
    <scope>NUCLEOTIDE SEQUENCE</scope>
</reference>
<protein>
    <submittedName>
        <fullName evidence="2">Uncharacterized protein</fullName>
    </submittedName>
</protein>